<evidence type="ECO:0000256" key="1">
    <source>
        <dbReference type="SAM" id="Coils"/>
    </source>
</evidence>
<organism evidence="2 3">
    <name type="scientific">Campylobacter coli 80352</name>
    <dbReference type="NCBI Taxonomy" id="887288"/>
    <lineage>
        <taxon>Bacteria</taxon>
        <taxon>Pseudomonadati</taxon>
        <taxon>Campylobacterota</taxon>
        <taxon>Epsilonproteobacteria</taxon>
        <taxon>Campylobacterales</taxon>
        <taxon>Campylobacteraceae</taxon>
        <taxon>Campylobacter</taxon>
    </lineage>
</organism>
<sequence length="50" mass="5933">MKTTEYNTQQKNNKEYLAEREAVKKTMAKMEKELEKPAINAVFQRLKNKS</sequence>
<accession>A0ABN0EMC2</accession>
<proteinExistence type="predicted"/>
<gene>
    <name evidence="2" type="ORF">cco14_10114</name>
</gene>
<keyword evidence="3" id="KW-1185">Reference proteome</keyword>
<comment type="caution">
    <text evidence="2">The sequence shown here is derived from an EMBL/GenBank/DDBJ whole genome shotgun (WGS) entry which is preliminary data.</text>
</comment>
<evidence type="ECO:0000313" key="2">
    <source>
        <dbReference type="EMBL" id="EIA61054.1"/>
    </source>
</evidence>
<dbReference type="Proteomes" id="UP000005511">
    <property type="component" value="Unassembled WGS sequence"/>
</dbReference>
<dbReference type="EMBL" id="AIMT01000143">
    <property type="protein sequence ID" value="EIA61054.1"/>
    <property type="molecule type" value="Genomic_DNA"/>
</dbReference>
<feature type="coiled-coil region" evidence="1">
    <location>
        <begin position="6"/>
        <end position="33"/>
    </location>
</feature>
<evidence type="ECO:0000313" key="3">
    <source>
        <dbReference type="Proteomes" id="UP000005511"/>
    </source>
</evidence>
<dbReference type="RefSeq" id="WP_002779576.1">
    <property type="nucleotide sequence ID" value="NZ_AIMT01000143.1"/>
</dbReference>
<keyword evidence="1" id="KW-0175">Coiled coil</keyword>
<name>A0ABN0EMC2_CAMCO</name>
<reference evidence="2 3" key="1">
    <citation type="submission" date="2010-09" db="EMBL/GenBank/DDBJ databases">
        <authorList>
            <person name="Richards V."/>
            <person name="Lefebure T."/>
            <person name="Suzuki H."/>
            <person name="Pavinski Bitar P."/>
            <person name="Stanhope M."/>
        </authorList>
    </citation>
    <scope>NUCLEOTIDE SEQUENCE [LARGE SCALE GENOMIC DNA]</scope>
    <source>
        <strain evidence="2 3">80352</strain>
    </source>
</reference>
<protein>
    <submittedName>
        <fullName evidence="2">Uncharacterized protein</fullName>
    </submittedName>
</protein>